<evidence type="ECO:0000313" key="3">
    <source>
        <dbReference type="Proteomes" id="UP000587942"/>
    </source>
</evidence>
<feature type="non-terminal residue" evidence="2">
    <location>
        <position position="1"/>
    </location>
</feature>
<accession>A0A846T6W0</accession>
<name>A0A846T6W0_9BACI</name>
<dbReference type="RefSeq" id="WP_167831142.1">
    <property type="nucleotide sequence ID" value="NZ_JAAVUM010000002.1"/>
</dbReference>
<sequence length="167" mass="18557">GDHIKEEGKHVMFFEVKDKAGNIQQLSVEFIIDKTAPKVVVEGVKEKEKYYDPVEITIRLDNPNDTLKSVEINGELFKGDVIEENGYQVIKTKLAEIKPYKIKVTAYDDAGNEKSKVISFEIVKKGALVKFVENKPLLGGTLAGAIGLIAAAATVLVRRRKVKVEEE</sequence>
<dbReference type="AlphaFoldDB" id="A0A846T6W0"/>
<dbReference type="Proteomes" id="UP000587942">
    <property type="component" value="Unassembled WGS sequence"/>
</dbReference>
<evidence type="ECO:0000256" key="1">
    <source>
        <dbReference type="SAM" id="Phobius"/>
    </source>
</evidence>
<evidence type="ECO:0008006" key="4">
    <source>
        <dbReference type="Google" id="ProtNLM"/>
    </source>
</evidence>
<dbReference type="EMBL" id="JAAVUM010000002">
    <property type="protein sequence ID" value="NKE04648.1"/>
    <property type="molecule type" value="Genomic_DNA"/>
</dbReference>
<comment type="caution">
    <text evidence="2">The sequence shown here is derived from an EMBL/GenBank/DDBJ whole genome shotgun (WGS) entry which is preliminary data.</text>
</comment>
<keyword evidence="1" id="KW-0472">Membrane</keyword>
<reference evidence="2 3" key="1">
    <citation type="submission" date="2020-03" db="EMBL/GenBank/DDBJ databases">
        <authorList>
            <person name="Sun Q."/>
        </authorList>
    </citation>
    <scope>NUCLEOTIDE SEQUENCE [LARGE SCALE GENOMIC DNA]</scope>
    <source>
        <strain evidence="2 3">KACC 21451</strain>
    </source>
</reference>
<gene>
    <name evidence="2" type="ORF">GWK17_04045</name>
</gene>
<feature type="transmembrane region" description="Helical" evidence="1">
    <location>
        <begin position="137"/>
        <end position="157"/>
    </location>
</feature>
<organism evidence="2 3">
    <name type="scientific">Mesobacillus selenatarsenatis</name>
    <dbReference type="NCBI Taxonomy" id="388741"/>
    <lineage>
        <taxon>Bacteria</taxon>
        <taxon>Bacillati</taxon>
        <taxon>Bacillota</taxon>
        <taxon>Bacilli</taxon>
        <taxon>Bacillales</taxon>
        <taxon>Bacillaceae</taxon>
        <taxon>Mesobacillus</taxon>
    </lineage>
</organism>
<keyword evidence="1" id="KW-1133">Transmembrane helix</keyword>
<evidence type="ECO:0000313" key="2">
    <source>
        <dbReference type="EMBL" id="NKE04648.1"/>
    </source>
</evidence>
<proteinExistence type="predicted"/>
<protein>
    <recommendedName>
        <fullName evidence="4">Ig-like domain-containing protein</fullName>
    </recommendedName>
</protein>
<keyword evidence="1" id="KW-0812">Transmembrane</keyword>